<reference evidence="2" key="1">
    <citation type="submission" date="2011-10" db="EMBL/GenBank/DDBJ databases">
        <title>The complete genome of chromosome of Thermovirga lienii DSM 17291.</title>
        <authorList>
            <consortium name="US DOE Joint Genome Institute (JGI-PGF)"/>
            <person name="Lucas S."/>
            <person name="Copeland A."/>
            <person name="Lapidus A."/>
            <person name="Glavina del Rio T."/>
            <person name="Dalin E."/>
            <person name="Tice H."/>
            <person name="Bruce D."/>
            <person name="Goodwin L."/>
            <person name="Pitluck S."/>
            <person name="Peters L."/>
            <person name="Mikhailova N."/>
            <person name="Saunders E."/>
            <person name="Kyrpides N."/>
            <person name="Mavromatis K."/>
            <person name="Ivanova N."/>
            <person name="Last F.I."/>
            <person name="Brettin T."/>
            <person name="Detter J.C."/>
            <person name="Han C."/>
            <person name="Larimer F."/>
            <person name="Land M."/>
            <person name="Hauser L."/>
            <person name="Markowitz V."/>
            <person name="Cheng J.-F."/>
            <person name="Hugenholtz P."/>
            <person name="Woyke T."/>
            <person name="Wu D."/>
            <person name="Spring S."/>
            <person name="Schroeder M."/>
            <person name="Brambilla E.-M."/>
            <person name="Klenk H.-P."/>
            <person name="Eisen J.A."/>
        </authorList>
    </citation>
    <scope>NUCLEOTIDE SEQUENCE [LARGE SCALE GENOMIC DNA]</scope>
    <source>
        <strain evidence="2">ATCC BAA-1197 / DSM 17291 / Cas60314</strain>
    </source>
</reference>
<dbReference type="OrthoDB" id="9815360at2"/>
<evidence type="ECO:0000313" key="1">
    <source>
        <dbReference type="EMBL" id="AER66083.1"/>
    </source>
</evidence>
<dbReference type="HOGENOM" id="CLU_037632_0_0_0"/>
<sequence>MTLNKSQLMELLLELTEVPSVSRTEGEVRMGAFIKEKLLERIPGLKDTPKDLIWHPLPNDPLKRHVVGALVRSARHTADTVILTGHYDVVDVADFGKHKSLAFSPLEYTKALHGEPLEHEVQEDLLSGDYLFCRGIMDMKCGLAVEMALLEKFAANPSDLPVNVLFLAVPDEEDSSEGMRAAVSLLVELQEKEALRYLGAILTEPSSAGAQVEGKELIFFGTVGKLMPFFYCIGTGAHVGQYYRGLSATLLASFCNQLMEANPDLVEEVGGEKVPPPACLYFRDLRDSYSVTLPDRALVYYNLLTLRKYPADILKELKKIAEQAFRQALDHLADSAKSAGFAADEFSPLVLTFEEYLTEIARENPDIKSKIREIASELAYINDDRERTIELLKRLSERDFSRKPKIVVGFLPPWYPHRENTRESAPDLLVAKVAQKVMDEAREKFGTEMEIKEFFGGICDLSYMGYKGSAFDPFCIAANMPGWGSIYRVAVKDLMKLDIPVLNIGPSGKDPHKPTERLYLPFSLEVFPALLEKAVKSFKE</sequence>
<evidence type="ECO:0000313" key="2">
    <source>
        <dbReference type="Proteomes" id="UP000005868"/>
    </source>
</evidence>
<dbReference type="InterPro" id="IPR002933">
    <property type="entry name" value="Peptidase_M20"/>
</dbReference>
<dbReference type="KEGG" id="tli:Tlie_0346"/>
<dbReference type="PANTHER" id="PTHR43808">
    <property type="entry name" value="ACETYLORNITHINE DEACETYLASE"/>
    <property type="match status" value="1"/>
</dbReference>
<protein>
    <submittedName>
        <fullName evidence="1">Peptidase M20</fullName>
    </submittedName>
</protein>
<dbReference type="SUPFAM" id="SSF53187">
    <property type="entry name" value="Zn-dependent exopeptidases"/>
    <property type="match status" value="1"/>
</dbReference>
<accession>G7V749</accession>
<dbReference type="eggNOG" id="COG4187">
    <property type="taxonomic scope" value="Bacteria"/>
</dbReference>
<dbReference type="Gene3D" id="3.40.630.10">
    <property type="entry name" value="Zn peptidases"/>
    <property type="match status" value="1"/>
</dbReference>
<name>G7V749_THELD</name>
<dbReference type="AlphaFoldDB" id="G7V749"/>
<dbReference type="Proteomes" id="UP000005868">
    <property type="component" value="Chromosome"/>
</dbReference>
<gene>
    <name evidence="1" type="ordered locus">Tlie_0346</name>
</gene>
<dbReference type="PIRSF" id="PIRSF010386">
    <property type="entry name" value="RocB"/>
    <property type="match status" value="1"/>
</dbReference>
<dbReference type="EMBL" id="CP003096">
    <property type="protein sequence ID" value="AER66083.1"/>
    <property type="molecule type" value="Genomic_DNA"/>
</dbReference>
<dbReference type="STRING" id="580340.Tlie_0346"/>
<reference evidence="1 2" key="2">
    <citation type="journal article" date="2012" name="Stand. Genomic Sci.">
        <title>Genome sequence of the moderately thermophilic, amino-acid-degrading and sulfur-reducing bacterium Thermovirga lienii type strain (Cas60314(T)).</title>
        <authorList>
            <person name="Goker M."/>
            <person name="Saunders E."/>
            <person name="Lapidus A."/>
            <person name="Nolan M."/>
            <person name="Lucas S."/>
            <person name="Hammon N."/>
            <person name="Deshpande S."/>
            <person name="Cheng J.F."/>
            <person name="Han C."/>
            <person name="Tapia R."/>
            <person name="Goodwin L.A."/>
            <person name="Pitluck S."/>
            <person name="Liolios K."/>
            <person name="Mavromatis K."/>
            <person name="Pagani I."/>
            <person name="Ivanova N."/>
            <person name="Mikhailova N."/>
            <person name="Pati A."/>
            <person name="Chen A."/>
            <person name="Palaniappan K."/>
            <person name="Land M."/>
            <person name="Chang Y.J."/>
            <person name="Jeffries C.D."/>
            <person name="Brambilla E.M."/>
            <person name="Rohde M."/>
            <person name="Spring S."/>
            <person name="Detter J.C."/>
            <person name="Woyke T."/>
            <person name="Bristow J."/>
            <person name="Eisen J.A."/>
            <person name="Markowitz V."/>
            <person name="Hugenholtz P."/>
            <person name="Kyrpides N.C."/>
            <person name="Klenk H.P."/>
        </authorList>
    </citation>
    <scope>NUCLEOTIDE SEQUENCE [LARGE SCALE GENOMIC DNA]</scope>
    <source>
        <strain evidence="2">ATCC BAA-1197 / DSM 17291 / Cas60314</strain>
    </source>
</reference>
<dbReference type="InterPro" id="IPR050072">
    <property type="entry name" value="Peptidase_M20A"/>
</dbReference>
<keyword evidence="2" id="KW-1185">Reference proteome</keyword>
<dbReference type="PANTHER" id="PTHR43808:SF27">
    <property type="entry name" value="PROTEIN ROCB"/>
    <property type="match status" value="1"/>
</dbReference>
<dbReference type="GO" id="GO:0016787">
    <property type="term" value="F:hydrolase activity"/>
    <property type="evidence" value="ECO:0007669"/>
    <property type="project" value="InterPro"/>
</dbReference>
<dbReference type="Pfam" id="PF01546">
    <property type="entry name" value="Peptidase_M20"/>
    <property type="match status" value="1"/>
</dbReference>
<organism evidence="1 2">
    <name type="scientific">Thermovirga lienii (strain ATCC BAA-1197 / DSM 17291 / Cas60314)</name>
    <dbReference type="NCBI Taxonomy" id="580340"/>
    <lineage>
        <taxon>Bacteria</taxon>
        <taxon>Thermotogati</taxon>
        <taxon>Synergistota</taxon>
        <taxon>Synergistia</taxon>
        <taxon>Synergistales</taxon>
        <taxon>Thermovirgaceae</taxon>
        <taxon>Thermovirga</taxon>
    </lineage>
</organism>
<dbReference type="InterPro" id="IPR012166">
    <property type="entry name" value="Uncharacterised_RocB"/>
</dbReference>
<proteinExistence type="predicted"/>